<feature type="region of interest" description="Disordered" evidence="1">
    <location>
        <begin position="1"/>
        <end position="42"/>
    </location>
</feature>
<accession>A0A1Y2L4I1</accession>
<dbReference type="OrthoDB" id="7360429at2"/>
<organism evidence="2 3">
    <name type="scientific">Thalassospira mesophila</name>
    <dbReference type="NCBI Taxonomy" id="1293891"/>
    <lineage>
        <taxon>Bacteria</taxon>
        <taxon>Pseudomonadati</taxon>
        <taxon>Pseudomonadota</taxon>
        <taxon>Alphaproteobacteria</taxon>
        <taxon>Rhodospirillales</taxon>
        <taxon>Thalassospiraceae</taxon>
        <taxon>Thalassospira</taxon>
    </lineage>
</organism>
<protein>
    <submittedName>
        <fullName evidence="2">Uncharacterized protein</fullName>
    </submittedName>
</protein>
<comment type="caution">
    <text evidence="2">The sequence shown here is derived from an EMBL/GenBank/DDBJ whole genome shotgun (WGS) entry which is preliminary data.</text>
</comment>
<dbReference type="Proteomes" id="UP000193391">
    <property type="component" value="Unassembled WGS sequence"/>
</dbReference>
<dbReference type="EMBL" id="JFKA01000001">
    <property type="protein sequence ID" value="OSQ40725.1"/>
    <property type="molecule type" value="Genomic_DNA"/>
</dbReference>
<dbReference type="RefSeq" id="WP_085579307.1">
    <property type="nucleotide sequence ID" value="NZ_JFKA01000001.1"/>
</dbReference>
<name>A0A1Y2L4I1_9PROT</name>
<dbReference type="AlphaFoldDB" id="A0A1Y2L4I1"/>
<evidence type="ECO:0000313" key="2">
    <source>
        <dbReference type="EMBL" id="OSQ40725.1"/>
    </source>
</evidence>
<proteinExistence type="predicted"/>
<reference evidence="2 3" key="1">
    <citation type="submission" date="2014-03" db="EMBL/GenBank/DDBJ databases">
        <title>The draft genome sequence of Thalassospira mesophila JCM 18969.</title>
        <authorList>
            <person name="Lai Q."/>
            <person name="Shao Z."/>
        </authorList>
    </citation>
    <scope>NUCLEOTIDE SEQUENCE [LARGE SCALE GENOMIC DNA]</scope>
    <source>
        <strain evidence="2 3">JCM 18969</strain>
    </source>
</reference>
<sequence>MALPPLGSLRTGTGDITEAPGRNGPGQTSVVRNRKISPDRPSSELDILSQLARLRNLIAADQIDHSARRGTYLDLLL</sequence>
<gene>
    <name evidence="2" type="ORF">TMES_03200</name>
</gene>
<evidence type="ECO:0000313" key="3">
    <source>
        <dbReference type="Proteomes" id="UP000193391"/>
    </source>
</evidence>
<keyword evidence="3" id="KW-1185">Reference proteome</keyword>
<evidence type="ECO:0000256" key="1">
    <source>
        <dbReference type="SAM" id="MobiDB-lite"/>
    </source>
</evidence>